<organism evidence="5">
    <name type="scientific">hydrothermal vent metagenome</name>
    <dbReference type="NCBI Taxonomy" id="652676"/>
    <lineage>
        <taxon>unclassified sequences</taxon>
        <taxon>metagenomes</taxon>
        <taxon>ecological metagenomes</taxon>
    </lineage>
</organism>
<evidence type="ECO:0000259" key="4">
    <source>
        <dbReference type="Pfam" id="PF00291"/>
    </source>
</evidence>
<keyword evidence="3" id="KW-0456">Lyase</keyword>
<dbReference type="GO" id="GO:0006567">
    <property type="term" value="P:L-threonine catabolic process"/>
    <property type="evidence" value="ECO:0007669"/>
    <property type="project" value="TreeGrafter"/>
</dbReference>
<dbReference type="PANTHER" id="PTHR48078">
    <property type="entry name" value="THREONINE DEHYDRATASE, MITOCHONDRIAL-RELATED"/>
    <property type="match status" value="1"/>
</dbReference>
<evidence type="ECO:0000256" key="3">
    <source>
        <dbReference type="ARBA" id="ARBA00023239"/>
    </source>
</evidence>
<dbReference type="Gene3D" id="3.40.50.1100">
    <property type="match status" value="2"/>
</dbReference>
<accession>A0A3B0XHM6</accession>
<dbReference type="InterPro" id="IPR001926">
    <property type="entry name" value="TrpB-like_PALP"/>
</dbReference>
<dbReference type="Pfam" id="PF00291">
    <property type="entry name" value="PALP"/>
    <property type="match status" value="1"/>
</dbReference>
<dbReference type="PANTHER" id="PTHR48078:SF7">
    <property type="entry name" value="BLL6502 PROTEIN"/>
    <property type="match status" value="1"/>
</dbReference>
<dbReference type="InterPro" id="IPR036052">
    <property type="entry name" value="TrpB-like_PALP_sf"/>
</dbReference>
<reference evidence="5" key="1">
    <citation type="submission" date="2018-06" db="EMBL/GenBank/DDBJ databases">
        <authorList>
            <person name="Zhirakovskaya E."/>
        </authorList>
    </citation>
    <scope>NUCLEOTIDE SEQUENCE</scope>
</reference>
<protein>
    <submittedName>
        <fullName evidence="5">Pyridoxal-phosphate dependent enzyme family protein</fullName>
    </submittedName>
</protein>
<evidence type="ECO:0000256" key="2">
    <source>
        <dbReference type="ARBA" id="ARBA00022898"/>
    </source>
</evidence>
<dbReference type="SUPFAM" id="SSF53686">
    <property type="entry name" value="Tryptophan synthase beta subunit-like PLP-dependent enzymes"/>
    <property type="match status" value="1"/>
</dbReference>
<sequence>VPQEANAGKVAAMRGLGAQVLHHGVDFDEARLWIEKIALEQGGKFVSPTDEQLILGVGTYALEIIEELPTVDTIIVPVGAGSGVCGTGIVAKAINKKIEIIAVQSAQAPAMQLSWKSGKMIEAQMKTFAEGVATRVPFENTQRLMREYVDDFLLVDDEKIRAAIKIMIEHTHNLVEEAAAIPLAAALQMKQRLQGKNVVLIASGGNISMKNLTAALMS</sequence>
<evidence type="ECO:0000313" key="5">
    <source>
        <dbReference type="EMBL" id="VAW67795.1"/>
    </source>
</evidence>
<dbReference type="GO" id="GO:0003941">
    <property type="term" value="F:L-serine ammonia-lyase activity"/>
    <property type="evidence" value="ECO:0007669"/>
    <property type="project" value="TreeGrafter"/>
</dbReference>
<proteinExistence type="predicted"/>
<evidence type="ECO:0000256" key="1">
    <source>
        <dbReference type="ARBA" id="ARBA00001933"/>
    </source>
</evidence>
<comment type="cofactor">
    <cofactor evidence="1">
        <name>pyridoxal 5'-phosphate</name>
        <dbReference type="ChEBI" id="CHEBI:597326"/>
    </cofactor>
</comment>
<feature type="domain" description="Tryptophan synthase beta chain-like PALP" evidence="4">
    <location>
        <begin position="1"/>
        <end position="204"/>
    </location>
</feature>
<keyword evidence="2" id="KW-0663">Pyridoxal phosphate</keyword>
<dbReference type="GO" id="GO:0006565">
    <property type="term" value="P:L-serine catabolic process"/>
    <property type="evidence" value="ECO:0007669"/>
    <property type="project" value="TreeGrafter"/>
</dbReference>
<gene>
    <name evidence="5" type="ORF">MNBD_GAMMA10-969</name>
</gene>
<dbReference type="GO" id="GO:0009097">
    <property type="term" value="P:isoleucine biosynthetic process"/>
    <property type="evidence" value="ECO:0007669"/>
    <property type="project" value="TreeGrafter"/>
</dbReference>
<dbReference type="GO" id="GO:0004794">
    <property type="term" value="F:threonine deaminase activity"/>
    <property type="evidence" value="ECO:0007669"/>
    <property type="project" value="TreeGrafter"/>
</dbReference>
<dbReference type="AlphaFoldDB" id="A0A3B0XHM6"/>
<dbReference type="InterPro" id="IPR050147">
    <property type="entry name" value="Ser/Thr_Dehydratase"/>
</dbReference>
<feature type="non-terminal residue" evidence="5">
    <location>
        <position position="1"/>
    </location>
</feature>
<name>A0A3B0XHM6_9ZZZZ</name>
<dbReference type="EMBL" id="UOFJ01000292">
    <property type="protein sequence ID" value="VAW67795.1"/>
    <property type="molecule type" value="Genomic_DNA"/>
</dbReference>